<sequence length="139" mass="16089">MRRRSIFVISTLLFLAMLLAGCQSENEIMMDDVSDIKAISISKAKVYGKISDESAMTFENSEELDAFKKAFTNAKREKVKLEGVNYDLIITDDKDDNYLLQFYLGEEEEKSAFFYIGYEDKVYFTSKEVTQELRKTIKP</sequence>
<keyword evidence="1" id="KW-0732">Signal</keyword>
<dbReference type="AlphaFoldDB" id="A0A1D8JH40"/>
<dbReference type="KEGG" id="surl:BI350_11050"/>
<dbReference type="EMBL" id="CP017560">
    <property type="protein sequence ID" value="AOV08021.1"/>
    <property type="molecule type" value="Genomic_DNA"/>
</dbReference>
<reference evidence="2 3" key="1">
    <citation type="submission" date="2016-09" db="EMBL/GenBank/DDBJ databases">
        <title>Complete genome sequence of the Lysinibacillus sphaericus LMG 22257, a specie of Bacillus with ureolytic activity that can effectively biodeposit calcium carbonate.</title>
        <authorList>
            <person name="Yan W."/>
        </authorList>
    </citation>
    <scope>NUCLEOTIDE SEQUENCE [LARGE SCALE GENOMIC DNA]</scope>
    <source>
        <strain evidence="2 3">LMG 22257</strain>
    </source>
</reference>
<evidence type="ECO:0000313" key="3">
    <source>
        <dbReference type="Proteomes" id="UP000185746"/>
    </source>
</evidence>
<dbReference type="Proteomes" id="UP000185746">
    <property type="component" value="Chromosome"/>
</dbReference>
<gene>
    <name evidence="2" type="ORF">BI350_11050</name>
</gene>
<organism evidence="2 3">
    <name type="scientific">Sporosarcina ureilytica</name>
    <dbReference type="NCBI Taxonomy" id="298596"/>
    <lineage>
        <taxon>Bacteria</taxon>
        <taxon>Bacillati</taxon>
        <taxon>Bacillota</taxon>
        <taxon>Bacilli</taxon>
        <taxon>Bacillales</taxon>
        <taxon>Caryophanaceae</taxon>
        <taxon>Sporosarcina</taxon>
    </lineage>
</organism>
<evidence type="ECO:0000256" key="1">
    <source>
        <dbReference type="SAM" id="SignalP"/>
    </source>
</evidence>
<feature type="signal peptide" evidence="1">
    <location>
        <begin position="1"/>
        <end position="20"/>
    </location>
</feature>
<dbReference type="RefSeq" id="WP_075528168.1">
    <property type="nucleotide sequence ID" value="NZ_CP017560.1"/>
</dbReference>
<protein>
    <submittedName>
        <fullName evidence="2">Uncharacterized protein</fullName>
    </submittedName>
</protein>
<dbReference type="PROSITE" id="PS51257">
    <property type="entry name" value="PROKAR_LIPOPROTEIN"/>
    <property type="match status" value="1"/>
</dbReference>
<proteinExistence type="predicted"/>
<feature type="chain" id="PRO_5039508643" evidence="1">
    <location>
        <begin position="21"/>
        <end position="139"/>
    </location>
</feature>
<keyword evidence="3" id="KW-1185">Reference proteome</keyword>
<accession>A0A1D8JH40</accession>
<name>A0A1D8JH40_9BACL</name>
<evidence type="ECO:0000313" key="2">
    <source>
        <dbReference type="EMBL" id="AOV08021.1"/>
    </source>
</evidence>